<comment type="caution">
    <text evidence="1">The sequence shown here is derived from an EMBL/GenBank/DDBJ whole genome shotgun (WGS) entry which is preliminary data.</text>
</comment>
<organism evidence="1 2">
    <name type="scientific">Sphingomonas hankookensis</name>
    <dbReference type="NCBI Taxonomy" id="563996"/>
    <lineage>
        <taxon>Bacteria</taxon>
        <taxon>Pseudomonadati</taxon>
        <taxon>Pseudomonadota</taxon>
        <taxon>Alphaproteobacteria</taxon>
        <taxon>Sphingomonadales</taxon>
        <taxon>Sphingomonadaceae</taxon>
        <taxon>Sphingomonas</taxon>
    </lineage>
</organism>
<evidence type="ECO:0000313" key="1">
    <source>
        <dbReference type="EMBL" id="KZE13266.1"/>
    </source>
</evidence>
<evidence type="ECO:0000313" key="2">
    <source>
        <dbReference type="Proteomes" id="UP000076609"/>
    </source>
</evidence>
<sequence length="397" mass="44121">MGKRQSGWERHVIDLTGPQSHVLVMEPGVGSLSIGPASPGRRVDLVVAADDRIDWHVFDPFRTLSDYPWPRFITYAGSDGGLFDRACTRRIEDATWVPLLTGDRTIDARDSRLHKLRLRLTEPGGRLHLILPDRSASPHFELRVEGDLSRLSCEGVPPKYLTLAPATRRRAADPPLELPALGALEQVERLTLWNDPLVQPVSLRGLARFPNLRSLTLRGEIADLDRLVDHPRLTGLELRDMPDLSGLPPLTTWPDLDGFVATDIDDGVGKRLRRELNARARQRPFAHHTRIAQLRKPEWWAREYGRPFAAWPPRRAKIANAAFDTAQAAIAAATSLAEVQAAITAFAAHFNTVKGIETTEREALADAVWQLGRADAATALGTTDALALQWFDAARDY</sequence>
<proteinExistence type="predicted"/>
<dbReference type="InterPro" id="IPR032675">
    <property type="entry name" value="LRR_dom_sf"/>
</dbReference>
<dbReference type="Gene3D" id="3.80.10.10">
    <property type="entry name" value="Ribonuclease Inhibitor"/>
    <property type="match status" value="1"/>
</dbReference>
<accession>A0ABR5YCK8</accession>
<dbReference type="EMBL" id="LQQO01000023">
    <property type="protein sequence ID" value="KZE13266.1"/>
    <property type="molecule type" value="Genomic_DNA"/>
</dbReference>
<protein>
    <submittedName>
        <fullName evidence="1">Uncharacterized protein</fullName>
    </submittedName>
</protein>
<keyword evidence="2" id="KW-1185">Reference proteome</keyword>
<reference evidence="2" key="1">
    <citation type="submission" date="2016-01" db="EMBL/GenBank/DDBJ databases">
        <title>Draft genome of Chromobacterium sp. F49.</title>
        <authorList>
            <person name="Hong K.W."/>
        </authorList>
    </citation>
    <scope>NUCLEOTIDE SEQUENCE [LARGE SCALE GENOMIC DNA]</scope>
    <source>
        <strain evidence="2">CN3</strain>
    </source>
</reference>
<gene>
    <name evidence="1" type="ORF">AVT10_03585</name>
</gene>
<dbReference type="RefSeq" id="WP_066691023.1">
    <property type="nucleotide sequence ID" value="NZ_LQQO01000023.1"/>
</dbReference>
<dbReference type="Proteomes" id="UP000076609">
    <property type="component" value="Unassembled WGS sequence"/>
</dbReference>
<name>A0ABR5YCK8_9SPHN</name>